<keyword evidence="4 5" id="KW-0472">Membrane</keyword>
<evidence type="ECO:0000256" key="2">
    <source>
        <dbReference type="ARBA" id="ARBA00022692"/>
    </source>
</evidence>
<dbReference type="Proteomes" id="UP000218418">
    <property type="component" value="Chromosome"/>
</dbReference>
<reference evidence="7 8" key="1">
    <citation type="submission" date="2017-06" db="EMBL/GenBank/DDBJ databases">
        <title>Genome sequencing of cyanobaciteial culture collection at National Institute for Environmental Studies (NIES).</title>
        <authorList>
            <person name="Hirose Y."/>
            <person name="Shimura Y."/>
            <person name="Fujisawa T."/>
            <person name="Nakamura Y."/>
            <person name="Kawachi M."/>
        </authorList>
    </citation>
    <scope>NUCLEOTIDE SEQUENCE [LARGE SCALE GENOMIC DNA]</scope>
    <source>
        <strain evidence="7 8">NIES-267</strain>
    </source>
</reference>
<dbReference type="OrthoDB" id="4391260at2"/>
<organism evidence="7 8">
    <name type="scientific">Calothrix parasitica NIES-267</name>
    <dbReference type="NCBI Taxonomy" id="1973488"/>
    <lineage>
        <taxon>Bacteria</taxon>
        <taxon>Bacillati</taxon>
        <taxon>Cyanobacteriota</taxon>
        <taxon>Cyanophyceae</taxon>
        <taxon>Nostocales</taxon>
        <taxon>Calotrichaceae</taxon>
        <taxon>Calothrix</taxon>
    </lineage>
</organism>
<protein>
    <submittedName>
        <fullName evidence="7">O-antigen polymerase</fullName>
    </submittedName>
</protein>
<feature type="transmembrane region" description="Helical" evidence="5">
    <location>
        <begin position="332"/>
        <end position="356"/>
    </location>
</feature>
<evidence type="ECO:0000313" key="7">
    <source>
        <dbReference type="EMBL" id="BAY84251.1"/>
    </source>
</evidence>
<comment type="subcellular location">
    <subcellularLocation>
        <location evidence="1">Membrane</location>
        <topology evidence="1">Multi-pass membrane protein</topology>
    </subcellularLocation>
</comment>
<dbReference type="GO" id="GO:0016020">
    <property type="term" value="C:membrane"/>
    <property type="evidence" value="ECO:0007669"/>
    <property type="project" value="UniProtKB-SubCell"/>
</dbReference>
<feature type="transmembrane region" description="Helical" evidence="5">
    <location>
        <begin position="40"/>
        <end position="57"/>
    </location>
</feature>
<evidence type="ECO:0000256" key="1">
    <source>
        <dbReference type="ARBA" id="ARBA00004141"/>
    </source>
</evidence>
<dbReference type="PANTHER" id="PTHR37422:SF17">
    <property type="entry name" value="O-ANTIGEN LIGASE"/>
    <property type="match status" value="1"/>
</dbReference>
<feature type="transmembrane region" description="Helical" evidence="5">
    <location>
        <begin position="69"/>
        <end position="88"/>
    </location>
</feature>
<evidence type="ECO:0000313" key="8">
    <source>
        <dbReference type="Proteomes" id="UP000218418"/>
    </source>
</evidence>
<evidence type="ECO:0000256" key="4">
    <source>
        <dbReference type="ARBA" id="ARBA00023136"/>
    </source>
</evidence>
<evidence type="ECO:0000256" key="5">
    <source>
        <dbReference type="SAM" id="Phobius"/>
    </source>
</evidence>
<feature type="transmembrane region" description="Helical" evidence="5">
    <location>
        <begin position="194"/>
        <end position="210"/>
    </location>
</feature>
<dbReference type="InterPro" id="IPR007016">
    <property type="entry name" value="O-antigen_ligase-rel_domated"/>
</dbReference>
<keyword evidence="8" id="KW-1185">Reference proteome</keyword>
<dbReference type="InterPro" id="IPR051533">
    <property type="entry name" value="WaaL-like"/>
</dbReference>
<feature type="transmembrane region" description="Helical" evidence="5">
    <location>
        <begin position="368"/>
        <end position="385"/>
    </location>
</feature>
<sequence>MRAFQELSEKIFVVLSLFLFTGAVSGLISPTNPLDSVRQTLIYVGHSLTLILIAILWKKVFAIIIKEKLLWILIGTVCASVIWSDMPMVTLERILPLLRVTIFGIYFAARFTIKEQLHLLAWAFGLAALLSLIVCVAVPSYGVVGEGLIVGQEELVHSGAWRGIYNHKTFLGSIMSLGSLILLFSGLDKLKYRHPWLILSAFIISTFVLLRSTTIGALLIFIISIFLILFFQMERKRFDLFIILFLGFILVGSLAVTVIASNADTIFNSFGKDATISGRTLIWPLLISKIQERPWLGYGYNTFWKGGWEGEVADIWRALIAGFEPPHAHNGFLEICLDIGFLGLVIFVIWFVFSCLRSLAWLHKNQTIEGIAPIILLIHILLLSLTESYFMRGNIYWLIYVTMTLSIYRNTQYKRYLIYLDKPLSSYFSKSC</sequence>
<dbReference type="Pfam" id="PF04932">
    <property type="entry name" value="Wzy_C"/>
    <property type="match status" value="1"/>
</dbReference>
<feature type="transmembrane region" description="Helical" evidence="5">
    <location>
        <begin position="120"/>
        <end position="144"/>
    </location>
</feature>
<gene>
    <name evidence="7" type="ORF">NIES267_37470</name>
</gene>
<feature type="domain" description="O-antigen ligase-related" evidence="6">
    <location>
        <begin position="201"/>
        <end position="348"/>
    </location>
</feature>
<dbReference type="EMBL" id="AP018227">
    <property type="protein sequence ID" value="BAY84251.1"/>
    <property type="molecule type" value="Genomic_DNA"/>
</dbReference>
<keyword evidence="2 5" id="KW-0812">Transmembrane</keyword>
<evidence type="ECO:0000256" key="3">
    <source>
        <dbReference type="ARBA" id="ARBA00022989"/>
    </source>
</evidence>
<name>A0A1Z4LSW6_9CYAN</name>
<proteinExistence type="predicted"/>
<feature type="transmembrane region" description="Helical" evidence="5">
    <location>
        <begin position="164"/>
        <end position="187"/>
    </location>
</feature>
<feature type="transmembrane region" description="Helical" evidence="5">
    <location>
        <begin position="216"/>
        <end position="233"/>
    </location>
</feature>
<feature type="transmembrane region" description="Helical" evidence="5">
    <location>
        <begin position="391"/>
        <end position="408"/>
    </location>
</feature>
<evidence type="ECO:0000259" key="6">
    <source>
        <dbReference type="Pfam" id="PF04932"/>
    </source>
</evidence>
<accession>A0A1Z4LSW6</accession>
<feature type="transmembrane region" description="Helical" evidence="5">
    <location>
        <begin position="240"/>
        <end position="260"/>
    </location>
</feature>
<dbReference type="AlphaFoldDB" id="A0A1Z4LSW6"/>
<feature type="transmembrane region" description="Helical" evidence="5">
    <location>
        <begin position="94"/>
        <end position="113"/>
    </location>
</feature>
<dbReference type="PANTHER" id="PTHR37422">
    <property type="entry name" value="TEICHURONIC ACID BIOSYNTHESIS PROTEIN TUAE"/>
    <property type="match status" value="1"/>
</dbReference>
<feature type="transmembrane region" description="Helical" evidence="5">
    <location>
        <begin position="12"/>
        <end position="28"/>
    </location>
</feature>
<keyword evidence="3 5" id="KW-1133">Transmembrane helix</keyword>